<dbReference type="PANTHER" id="PTHR43537:SF45">
    <property type="entry name" value="GNTR FAMILY REGULATORY PROTEIN"/>
    <property type="match status" value="1"/>
</dbReference>
<comment type="caution">
    <text evidence="6">The sequence shown here is derived from an EMBL/GenBank/DDBJ whole genome shotgun (WGS) entry which is preliminary data.</text>
</comment>
<dbReference type="CDD" id="cd07377">
    <property type="entry name" value="WHTH_GntR"/>
    <property type="match status" value="1"/>
</dbReference>
<dbReference type="AlphaFoldDB" id="A0A370KXJ3"/>
<evidence type="ECO:0000259" key="5">
    <source>
        <dbReference type="PROSITE" id="PS50949"/>
    </source>
</evidence>
<dbReference type="PROSITE" id="PS50949">
    <property type="entry name" value="HTH_GNTR"/>
    <property type="match status" value="1"/>
</dbReference>
<dbReference type="SUPFAM" id="SSF46785">
    <property type="entry name" value="Winged helix' DNA-binding domain"/>
    <property type="match status" value="1"/>
</dbReference>
<protein>
    <submittedName>
        <fullName evidence="6">GntR family transcriptional regulator</fullName>
    </submittedName>
</protein>
<evidence type="ECO:0000256" key="3">
    <source>
        <dbReference type="ARBA" id="ARBA00023163"/>
    </source>
</evidence>
<feature type="region of interest" description="Disordered" evidence="4">
    <location>
        <begin position="269"/>
        <end position="288"/>
    </location>
</feature>
<reference evidence="7" key="1">
    <citation type="submission" date="2018-07" db="EMBL/GenBank/DDBJ databases">
        <authorList>
            <person name="Safronova V.I."/>
            <person name="Chirak E.R."/>
            <person name="Sazanova A.L."/>
        </authorList>
    </citation>
    <scope>NUCLEOTIDE SEQUENCE [LARGE SCALE GENOMIC DNA]</scope>
    <source>
        <strain evidence="7">RCAM04685</strain>
    </source>
</reference>
<dbReference type="SMART" id="SM00895">
    <property type="entry name" value="FCD"/>
    <property type="match status" value="1"/>
</dbReference>
<keyword evidence="1" id="KW-0805">Transcription regulation</keyword>
<dbReference type="Pfam" id="PF00392">
    <property type="entry name" value="GntR"/>
    <property type="match status" value="1"/>
</dbReference>
<proteinExistence type="predicted"/>
<dbReference type="GO" id="GO:0003677">
    <property type="term" value="F:DNA binding"/>
    <property type="evidence" value="ECO:0007669"/>
    <property type="project" value="UniProtKB-KW"/>
</dbReference>
<dbReference type="InterPro" id="IPR000524">
    <property type="entry name" value="Tscrpt_reg_HTH_GntR"/>
</dbReference>
<accession>A0A370KXJ3</accession>
<dbReference type="InterPro" id="IPR036388">
    <property type="entry name" value="WH-like_DNA-bd_sf"/>
</dbReference>
<keyword evidence="2" id="KW-0238">DNA-binding</keyword>
<dbReference type="OrthoDB" id="9789310at2"/>
<organism evidence="6 7">
    <name type="scientific">Bosea caraganae</name>
    <dbReference type="NCBI Taxonomy" id="2763117"/>
    <lineage>
        <taxon>Bacteria</taxon>
        <taxon>Pseudomonadati</taxon>
        <taxon>Pseudomonadota</taxon>
        <taxon>Alphaproteobacteria</taxon>
        <taxon>Hyphomicrobiales</taxon>
        <taxon>Boseaceae</taxon>
        <taxon>Bosea</taxon>
    </lineage>
</organism>
<dbReference type="SUPFAM" id="SSF48008">
    <property type="entry name" value="GntR ligand-binding domain-like"/>
    <property type="match status" value="1"/>
</dbReference>
<dbReference type="GO" id="GO:0003700">
    <property type="term" value="F:DNA-binding transcription factor activity"/>
    <property type="evidence" value="ECO:0007669"/>
    <property type="project" value="InterPro"/>
</dbReference>
<dbReference type="Proteomes" id="UP000255207">
    <property type="component" value="Unassembled WGS sequence"/>
</dbReference>
<evidence type="ECO:0000313" key="6">
    <source>
        <dbReference type="EMBL" id="RDJ19697.1"/>
    </source>
</evidence>
<feature type="compositionally biased region" description="Basic and acidic residues" evidence="4">
    <location>
        <begin position="272"/>
        <end position="288"/>
    </location>
</feature>
<keyword evidence="3" id="KW-0804">Transcription</keyword>
<sequence length="288" mass="32267">MPDVSCIMHDIRQCAIPSPLVYNHPKPLAFLGCFVLESCTIAERTAMTVKMPPRALVRTTVSEQTYEDIKERIIDQTLPPGARLNIDALARELSVSSTPIREALARLEREQLVSLELYAGYSVAPPPQPEYLEGLLDFRILWEGHCALIGAPKKRPETLRAMEQSYKKMGSIRRLGTKYREYRKFTDEDARFHQAIIDSAENPAMSKIYGGLHIILLQSRLYLTRSATGAPSEQVLGEHQQILEAFNAGDGEAAQTAIASHLEAGRSRLKRAVKETDPRVLDDRGQRS</sequence>
<dbReference type="Gene3D" id="1.20.120.530">
    <property type="entry name" value="GntR ligand-binding domain-like"/>
    <property type="match status" value="1"/>
</dbReference>
<dbReference type="PANTHER" id="PTHR43537">
    <property type="entry name" value="TRANSCRIPTIONAL REGULATOR, GNTR FAMILY"/>
    <property type="match status" value="1"/>
</dbReference>
<feature type="domain" description="HTH gntR-type" evidence="5">
    <location>
        <begin position="59"/>
        <end position="126"/>
    </location>
</feature>
<dbReference type="InterPro" id="IPR011711">
    <property type="entry name" value="GntR_C"/>
</dbReference>
<dbReference type="Gene3D" id="1.10.10.10">
    <property type="entry name" value="Winged helix-like DNA-binding domain superfamily/Winged helix DNA-binding domain"/>
    <property type="match status" value="1"/>
</dbReference>
<evidence type="ECO:0000256" key="4">
    <source>
        <dbReference type="SAM" id="MobiDB-lite"/>
    </source>
</evidence>
<gene>
    <name evidence="6" type="ORF">DWE98_28405</name>
</gene>
<keyword evidence="7" id="KW-1185">Reference proteome</keyword>
<dbReference type="SMART" id="SM00345">
    <property type="entry name" value="HTH_GNTR"/>
    <property type="match status" value="1"/>
</dbReference>
<evidence type="ECO:0000256" key="2">
    <source>
        <dbReference type="ARBA" id="ARBA00023125"/>
    </source>
</evidence>
<name>A0A370KXJ3_9HYPH</name>
<evidence type="ECO:0000313" key="7">
    <source>
        <dbReference type="Proteomes" id="UP000255207"/>
    </source>
</evidence>
<dbReference type="EMBL" id="QQTP01000030">
    <property type="protein sequence ID" value="RDJ19697.1"/>
    <property type="molecule type" value="Genomic_DNA"/>
</dbReference>
<dbReference type="InterPro" id="IPR036390">
    <property type="entry name" value="WH_DNA-bd_sf"/>
</dbReference>
<dbReference type="Pfam" id="PF07729">
    <property type="entry name" value="FCD"/>
    <property type="match status" value="1"/>
</dbReference>
<dbReference type="InterPro" id="IPR008920">
    <property type="entry name" value="TF_FadR/GntR_C"/>
</dbReference>
<evidence type="ECO:0000256" key="1">
    <source>
        <dbReference type="ARBA" id="ARBA00023015"/>
    </source>
</evidence>